<sequence>MDHHKKRFVVDVIDSAENLLPEKFSFHPNVLAKLYGTGFENLMKLRRPSKHNLPLITAVAETCSISQRCFVFGEDTKLFMGLGDVLRITGLPIDGLSIIGNEKEVDLKKLCEDCLGTDECLSTRSGISLTWMRTKFGKLNAEVAFEGEELDRYVRATVLYIIGFIILPTNSSRMAPFYLTFLKNVDDIKSYA</sequence>
<keyword evidence="2" id="KW-1185">Reference proteome</keyword>
<proteinExistence type="predicted"/>
<accession>A0ABR0MSW3</accession>
<organism evidence="1 2">
    <name type="scientific">Gossypium arboreum</name>
    <name type="common">Tree cotton</name>
    <name type="synonym">Gossypium nanking</name>
    <dbReference type="NCBI Taxonomy" id="29729"/>
    <lineage>
        <taxon>Eukaryota</taxon>
        <taxon>Viridiplantae</taxon>
        <taxon>Streptophyta</taxon>
        <taxon>Embryophyta</taxon>
        <taxon>Tracheophyta</taxon>
        <taxon>Spermatophyta</taxon>
        <taxon>Magnoliopsida</taxon>
        <taxon>eudicotyledons</taxon>
        <taxon>Gunneridae</taxon>
        <taxon>Pentapetalae</taxon>
        <taxon>rosids</taxon>
        <taxon>malvids</taxon>
        <taxon>Malvales</taxon>
        <taxon>Malvaceae</taxon>
        <taxon>Malvoideae</taxon>
        <taxon>Gossypium</taxon>
    </lineage>
</organism>
<gene>
    <name evidence="1" type="ORF">PVK06_045040</name>
</gene>
<protein>
    <submittedName>
        <fullName evidence="1">Uncharacterized protein</fullName>
    </submittedName>
</protein>
<dbReference type="PANTHER" id="PTHR46033:SF17">
    <property type="entry name" value="AMINOTRANSFERASE-LIKE PLANT MOBILE DOMAIN-CONTAINING PROTEIN"/>
    <property type="match status" value="1"/>
</dbReference>
<evidence type="ECO:0000313" key="1">
    <source>
        <dbReference type="EMBL" id="KAK5777074.1"/>
    </source>
</evidence>
<dbReference type="Proteomes" id="UP001358586">
    <property type="component" value="Chromosome 12"/>
</dbReference>
<dbReference type="InterPro" id="IPR044824">
    <property type="entry name" value="MAIN-like"/>
</dbReference>
<dbReference type="PANTHER" id="PTHR46033">
    <property type="entry name" value="PROTEIN MAIN-LIKE 2"/>
    <property type="match status" value="1"/>
</dbReference>
<reference evidence="1 2" key="1">
    <citation type="submission" date="2023-03" db="EMBL/GenBank/DDBJ databases">
        <title>WGS of Gossypium arboreum.</title>
        <authorList>
            <person name="Yu D."/>
        </authorList>
    </citation>
    <scope>NUCLEOTIDE SEQUENCE [LARGE SCALE GENOMIC DNA]</scope>
    <source>
        <tissue evidence="1">Leaf</tissue>
    </source>
</reference>
<evidence type="ECO:0000313" key="2">
    <source>
        <dbReference type="Proteomes" id="UP001358586"/>
    </source>
</evidence>
<dbReference type="EMBL" id="JARKNE010000012">
    <property type="protein sequence ID" value="KAK5777074.1"/>
    <property type="molecule type" value="Genomic_DNA"/>
</dbReference>
<name>A0ABR0MSW3_GOSAR</name>
<comment type="caution">
    <text evidence="1">The sequence shown here is derived from an EMBL/GenBank/DDBJ whole genome shotgun (WGS) entry which is preliminary data.</text>
</comment>